<gene>
    <name evidence="1" type="ORF">E8E12_004319</name>
</gene>
<evidence type="ECO:0000313" key="1">
    <source>
        <dbReference type="EMBL" id="KAF3047981.1"/>
    </source>
</evidence>
<protein>
    <submittedName>
        <fullName evidence="1">Uncharacterized protein</fullName>
    </submittedName>
</protein>
<keyword evidence="2" id="KW-1185">Reference proteome</keyword>
<name>A0A9P4X022_9PLEO</name>
<sequence length="96" mass="10459">MADGRGNTDSWGSASPHIGHGRCLTAANDVLNAAHESEVESLRQTDSLTVRELTARRLKAEIGALKAGYEEGVETLRQRWEKEANQSECQKAGHAE</sequence>
<dbReference type="AlphaFoldDB" id="A0A9P4X022"/>
<organism evidence="1 2">
    <name type="scientific">Didymella heteroderae</name>
    <dbReference type="NCBI Taxonomy" id="1769908"/>
    <lineage>
        <taxon>Eukaryota</taxon>
        <taxon>Fungi</taxon>
        <taxon>Dikarya</taxon>
        <taxon>Ascomycota</taxon>
        <taxon>Pezizomycotina</taxon>
        <taxon>Dothideomycetes</taxon>
        <taxon>Pleosporomycetidae</taxon>
        <taxon>Pleosporales</taxon>
        <taxon>Pleosporineae</taxon>
        <taxon>Didymellaceae</taxon>
        <taxon>Didymella</taxon>
    </lineage>
</organism>
<dbReference type="OrthoDB" id="3784150at2759"/>
<proteinExistence type="predicted"/>
<evidence type="ECO:0000313" key="2">
    <source>
        <dbReference type="Proteomes" id="UP000758155"/>
    </source>
</evidence>
<accession>A0A9P4X022</accession>
<dbReference type="EMBL" id="SWKV01000001">
    <property type="protein sequence ID" value="KAF3047981.1"/>
    <property type="molecule type" value="Genomic_DNA"/>
</dbReference>
<dbReference type="Proteomes" id="UP000758155">
    <property type="component" value="Unassembled WGS sequence"/>
</dbReference>
<reference evidence="1" key="1">
    <citation type="submission" date="2019-04" db="EMBL/GenBank/DDBJ databases">
        <title>Sequencing of skin fungus with MAO and IRED activity.</title>
        <authorList>
            <person name="Marsaioli A.J."/>
            <person name="Bonatto J.M.C."/>
            <person name="Reis Junior O."/>
        </authorList>
    </citation>
    <scope>NUCLEOTIDE SEQUENCE</scope>
    <source>
        <strain evidence="1">28M1</strain>
    </source>
</reference>
<comment type="caution">
    <text evidence="1">The sequence shown here is derived from an EMBL/GenBank/DDBJ whole genome shotgun (WGS) entry which is preliminary data.</text>
</comment>